<sequence>MKKIGIWALALLCLTAFLNAPASAAVKAGAACSKAGLVNTSAGKKFTCIKSGKKLVWNKGVAVAKPAVIASPTPSVTPEPVVEKLPALPTSFSDLEENLAGIPYATWQQIQKNLTLYKSTDLKISFLFGPNTPERYPNQWTIDAVTLGSRVMGGQKQPAEVKFVEFNKQDVSWARTEASKYVSPFNLGINYADQASDKCSGIDCDGSVTNLTTEIAIVLASVATPVTRFNVQKFNGQNDLHEYTHAVQQMIFKGKTRTHPNMQMPCWYSEGQPQAVSIPTLAKSDEDYVKIRRGWITDNKWVLKDYEPETIQTFLKENMQAPCPSKTYSMLFSLGYIVMDALVAVGGVDKTFEVQIERADGLTFEESFKKAYGISWDEASVVLSRVASKVYKENKK</sequence>
<dbReference type="AlphaFoldDB" id="A0AAC9YUV3"/>
<evidence type="ECO:0000313" key="2">
    <source>
        <dbReference type="EMBL" id="ASY22247.1"/>
    </source>
</evidence>
<gene>
    <name evidence="2" type="ORF">A1sIIB76_01310</name>
</gene>
<dbReference type="Proteomes" id="UP000217194">
    <property type="component" value="Chromosome"/>
</dbReference>
<name>A0AAC9YUV3_9ACTN</name>
<feature type="signal peptide" evidence="1">
    <location>
        <begin position="1"/>
        <end position="24"/>
    </location>
</feature>
<evidence type="ECO:0000256" key="1">
    <source>
        <dbReference type="SAM" id="SignalP"/>
    </source>
</evidence>
<evidence type="ECO:0000313" key="3">
    <source>
        <dbReference type="Proteomes" id="UP000217194"/>
    </source>
</evidence>
<dbReference type="EMBL" id="CP016778">
    <property type="protein sequence ID" value="ASY22247.1"/>
    <property type="molecule type" value="Genomic_DNA"/>
</dbReference>
<organism evidence="2 3">
    <name type="scientific">Candidatus Planktophila versatilis</name>
    <dbReference type="NCBI Taxonomy" id="1884905"/>
    <lineage>
        <taxon>Bacteria</taxon>
        <taxon>Bacillati</taxon>
        <taxon>Actinomycetota</taxon>
        <taxon>Actinomycetes</taxon>
        <taxon>Candidatus Nanopelagicales</taxon>
        <taxon>Candidatus Nanopelagicaceae</taxon>
        <taxon>Candidatus Planktophila</taxon>
    </lineage>
</organism>
<protein>
    <submittedName>
        <fullName evidence="2">Glycosyltransferase</fullName>
    </submittedName>
</protein>
<proteinExistence type="predicted"/>
<feature type="chain" id="PRO_5042106169" evidence="1">
    <location>
        <begin position="25"/>
        <end position="396"/>
    </location>
</feature>
<dbReference type="RefSeq" id="WP_190286246.1">
    <property type="nucleotide sequence ID" value="NZ_CP016778.1"/>
</dbReference>
<reference evidence="2 3" key="1">
    <citation type="submission" date="2016-07" db="EMBL/GenBank/DDBJ databases">
        <title>High microdiversification within the ubiquitous acI lineage of Actinobacteria.</title>
        <authorList>
            <person name="Neuenschwander S.M."/>
            <person name="Salcher M."/>
            <person name="Ghai R."/>
            <person name="Pernthaler J."/>
        </authorList>
    </citation>
    <scope>NUCLEOTIDE SEQUENCE [LARGE SCALE GENOMIC DNA]</scope>
    <source>
        <strain evidence="2">MMS-IIB-76</strain>
    </source>
</reference>
<keyword evidence="1" id="KW-0732">Signal</keyword>
<accession>A0AAC9YUV3</accession>